<proteinExistence type="predicted"/>
<sequence>MSYQHQTAYSNASWSGTASDRMTFTTTEHRATAGSNYSAEGLYGGANATSQESTSFSADTSVTLNSNSNYGITLSNTSQMWLYPPVRLEQFSRPAYNEQTPNMTALRPVLLPTPAERMRLPMMTCKGCMDFAPQHIQLIPEIIFNDMALLGHLGM</sequence>
<dbReference type="EMBL" id="JBEUSY010000290">
    <property type="protein sequence ID" value="KAL1238612.1"/>
    <property type="molecule type" value="Genomic_DNA"/>
</dbReference>
<gene>
    <name evidence="1" type="ORF">TSPI_01017</name>
</gene>
<reference evidence="1 2" key="1">
    <citation type="submission" date="2024-07" db="EMBL/GenBank/DDBJ databases">
        <title>Enhanced genomic and transcriptomic resources for Trichinella pseudospiralis and T. spiralis underpin the discovery of pronounced molecular differences between stages and species.</title>
        <authorList>
            <person name="Pasi K.K."/>
            <person name="La Rosa G."/>
            <person name="Gomez-Morales M.A."/>
            <person name="Tosini F."/>
            <person name="Sumanam S."/>
            <person name="Young N.D."/>
            <person name="Chang B.C."/>
            <person name="Robin G.B."/>
        </authorList>
    </citation>
    <scope>NUCLEOTIDE SEQUENCE [LARGE SCALE GENOMIC DNA]</scope>
    <source>
        <strain evidence="1">ISS534</strain>
    </source>
</reference>
<organism evidence="1 2">
    <name type="scientific">Trichinella spiralis</name>
    <name type="common">Trichina worm</name>
    <dbReference type="NCBI Taxonomy" id="6334"/>
    <lineage>
        <taxon>Eukaryota</taxon>
        <taxon>Metazoa</taxon>
        <taxon>Ecdysozoa</taxon>
        <taxon>Nematoda</taxon>
        <taxon>Enoplea</taxon>
        <taxon>Dorylaimia</taxon>
        <taxon>Trichinellida</taxon>
        <taxon>Trichinellidae</taxon>
        <taxon>Trichinella</taxon>
    </lineage>
</organism>
<evidence type="ECO:0000313" key="2">
    <source>
        <dbReference type="Proteomes" id="UP001558632"/>
    </source>
</evidence>
<protein>
    <submittedName>
        <fullName evidence="1">Polygalacturonase 1 beta-like protein</fullName>
    </submittedName>
</protein>
<accession>A0ABR3KJ81</accession>
<evidence type="ECO:0000313" key="1">
    <source>
        <dbReference type="EMBL" id="KAL1238612.1"/>
    </source>
</evidence>
<comment type="caution">
    <text evidence="1">The sequence shown here is derived from an EMBL/GenBank/DDBJ whole genome shotgun (WGS) entry which is preliminary data.</text>
</comment>
<keyword evidence="2" id="KW-1185">Reference proteome</keyword>
<dbReference type="Proteomes" id="UP001558632">
    <property type="component" value="Unassembled WGS sequence"/>
</dbReference>
<name>A0ABR3KJ81_TRISP</name>